<accession>A0AAX4HTI8</accession>
<dbReference type="EMBL" id="CP139487">
    <property type="protein sequence ID" value="WPU66679.1"/>
    <property type="molecule type" value="Genomic_DNA"/>
</dbReference>
<dbReference type="KEGG" id="psti:SOO65_07965"/>
<dbReference type="InterPro" id="IPR019494">
    <property type="entry name" value="FIST_C"/>
</dbReference>
<dbReference type="RefSeq" id="WP_321399135.1">
    <property type="nucleotide sequence ID" value="NZ_CP139487.1"/>
</dbReference>
<gene>
    <name evidence="3" type="ORF">SOO65_07965</name>
</gene>
<evidence type="ECO:0000259" key="1">
    <source>
        <dbReference type="SMART" id="SM00897"/>
    </source>
</evidence>
<dbReference type="Pfam" id="PF08495">
    <property type="entry name" value="FIST"/>
    <property type="match status" value="1"/>
</dbReference>
<dbReference type="PANTHER" id="PTHR40252:SF2">
    <property type="entry name" value="BLR0328 PROTEIN"/>
    <property type="match status" value="1"/>
</dbReference>
<dbReference type="Proteomes" id="UP001324634">
    <property type="component" value="Chromosome"/>
</dbReference>
<proteinExistence type="predicted"/>
<dbReference type="InterPro" id="IPR013702">
    <property type="entry name" value="FIST_domain_N"/>
</dbReference>
<reference evidence="3 4" key="1">
    <citation type="submission" date="2023-11" db="EMBL/GenBank/DDBJ databases">
        <title>Peredibacter starrii A3.12.</title>
        <authorList>
            <person name="Mitchell R.J."/>
        </authorList>
    </citation>
    <scope>NUCLEOTIDE SEQUENCE [LARGE SCALE GENOMIC DNA]</scope>
    <source>
        <strain evidence="3 4">A3.12</strain>
    </source>
</reference>
<dbReference type="SMART" id="SM00897">
    <property type="entry name" value="FIST"/>
    <property type="match status" value="1"/>
</dbReference>
<dbReference type="PANTHER" id="PTHR40252">
    <property type="entry name" value="BLR0328 PROTEIN"/>
    <property type="match status" value="1"/>
</dbReference>
<protein>
    <submittedName>
        <fullName evidence="3">FIST N-terminal domain-containing protein</fullName>
    </submittedName>
</protein>
<evidence type="ECO:0000313" key="3">
    <source>
        <dbReference type="EMBL" id="WPU66679.1"/>
    </source>
</evidence>
<feature type="domain" description="FIST" evidence="1">
    <location>
        <begin position="29"/>
        <end position="229"/>
    </location>
</feature>
<organism evidence="3 4">
    <name type="scientific">Peredibacter starrii</name>
    <dbReference type="NCBI Taxonomy" id="28202"/>
    <lineage>
        <taxon>Bacteria</taxon>
        <taxon>Pseudomonadati</taxon>
        <taxon>Bdellovibrionota</taxon>
        <taxon>Bacteriovoracia</taxon>
        <taxon>Bacteriovoracales</taxon>
        <taxon>Bacteriovoracaceae</taxon>
        <taxon>Peredibacter</taxon>
    </lineage>
</organism>
<feature type="domain" description="FIST C-domain" evidence="2">
    <location>
        <begin position="230"/>
        <end position="362"/>
    </location>
</feature>
<dbReference type="AlphaFoldDB" id="A0AAX4HTI8"/>
<evidence type="ECO:0000313" key="4">
    <source>
        <dbReference type="Proteomes" id="UP001324634"/>
    </source>
</evidence>
<sequence length="379" mass="42364">MESILTAYSNNQDEDKACEELSQKLHGKDAKLNFLFCSRSYDPAKMSAAFNKHFNASTIGSTTAGEISPEGFSDDSIVGISFHGDEFESDLISIPDLNDENEEAIIDLKKQFHAIQARHEKSLKTGKTFAVLLIDGLSVQEEEYVSIIDDILKGVPLIGGSASDKLEFKSTLVYSNGVLQENTATLAIITTTIPFEIFKVQHFMETDKRFVITNADPKTRTVHEIEGYPAGQFYADLLGVQLSDLSPTVFSKNPVMLKMGDDYYVRSIQKMNPDLSLTFYCAIDSGLVLRLGSLKSLHETTSDFFMDLANNLGGFKTCIFFECILRRLEIMEMSQEERDRITELYRKNNALGFHTFGEQFGGVHVNQTLTGVAFGKRRV</sequence>
<evidence type="ECO:0000259" key="2">
    <source>
        <dbReference type="SMART" id="SM01204"/>
    </source>
</evidence>
<name>A0AAX4HTI8_9BACT</name>
<dbReference type="Pfam" id="PF10442">
    <property type="entry name" value="FIST_C"/>
    <property type="match status" value="1"/>
</dbReference>
<dbReference type="SMART" id="SM01204">
    <property type="entry name" value="FIST_C"/>
    <property type="match status" value="1"/>
</dbReference>
<keyword evidence="4" id="KW-1185">Reference proteome</keyword>